<dbReference type="InterPro" id="IPR036147">
    <property type="entry name" value="Anti-sigma_E_RseA_N_sf"/>
</dbReference>
<dbReference type="CDD" id="cd16328">
    <property type="entry name" value="RseA_N"/>
    <property type="match status" value="1"/>
</dbReference>
<accession>A0A0R0D2J0</accession>
<dbReference type="InterPro" id="IPR052383">
    <property type="entry name" value="Anti-sigma-E_RseA-like"/>
</dbReference>
<organism evidence="4 5">
    <name type="scientific">Stenotrophomonas chelatiphaga</name>
    <dbReference type="NCBI Taxonomy" id="517011"/>
    <lineage>
        <taxon>Bacteria</taxon>
        <taxon>Pseudomonadati</taxon>
        <taxon>Pseudomonadota</taxon>
        <taxon>Gammaproteobacteria</taxon>
        <taxon>Lysobacterales</taxon>
        <taxon>Lysobacteraceae</taxon>
        <taxon>Stenotrophomonas</taxon>
    </lineage>
</organism>
<proteinExistence type="predicted"/>
<gene>
    <name evidence="4" type="ORF">ABB28_03520</name>
</gene>
<dbReference type="SUPFAM" id="SSF89069">
    <property type="entry name" value="N-terminal, cytoplasmic domain of anti-sigmaE factor RseA"/>
    <property type="match status" value="1"/>
</dbReference>
<reference evidence="4 5" key="1">
    <citation type="submission" date="2015-05" db="EMBL/GenBank/DDBJ databases">
        <title>Genome sequencing and analysis of members of genus Stenotrophomonas.</title>
        <authorList>
            <person name="Patil P.P."/>
            <person name="Midha S."/>
            <person name="Patil P.B."/>
        </authorList>
    </citation>
    <scope>NUCLEOTIDE SEQUENCE [LARGE SCALE GENOMIC DNA]</scope>
    <source>
        <strain evidence="4 5">DSM 21508</strain>
    </source>
</reference>
<evidence type="ECO:0000313" key="4">
    <source>
        <dbReference type="EMBL" id="KRG76332.1"/>
    </source>
</evidence>
<dbReference type="AlphaFoldDB" id="A0A0R0D2J0"/>
<dbReference type="EMBL" id="LDJK01000009">
    <property type="protein sequence ID" value="KRG76332.1"/>
    <property type="molecule type" value="Genomic_DNA"/>
</dbReference>
<dbReference type="Proteomes" id="UP000051386">
    <property type="component" value="Unassembled WGS sequence"/>
</dbReference>
<dbReference type="InterPro" id="IPR005572">
    <property type="entry name" value="Anti-sigma_E_RseA_N"/>
</dbReference>
<name>A0A0R0D2J0_9GAMM</name>
<feature type="domain" description="Anti sigma-E protein RseA N-terminal" evidence="3">
    <location>
        <begin position="16"/>
        <end position="88"/>
    </location>
</feature>
<comment type="caution">
    <text evidence="4">The sequence shown here is derived from an EMBL/GenBank/DDBJ whole genome shotgun (WGS) entry which is preliminary data.</text>
</comment>
<feature type="transmembrane region" description="Helical" evidence="2">
    <location>
        <begin position="100"/>
        <end position="118"/>
    </location>
</feature>
<keyword evidence="2" id="KW-1133">Transmembrane helix</keyword>
<dbReference type="GO" id="GO:0016989">
    <property type="term" value="F:sigma factor antagonist activity"/>
    <property type="evidence" value="ECO:0007669"/>
    <property type="project" value="InterPro"/>
</dbReference>
<dbReference type="PANTHER" id="PTHR38104:SF1">
    <property type="entry name" value="ANTI-SIGMA-E FACTOR RSEA"/>
    <property type="match status" value="1"/>
</dbReference>
<protein>
    <submittedName>
        <fullName evidence="4">Anti-sigma factor</fullName>
    </submittedName>
</protein>
<evidence type="ECO:0000256" key="1">
    <source>
        <dbReference type="SAM" id="MobiDB-lite"/>
    </source>
</evidence>
<feature type="region of interest" description="Disordered" evidence="1">
    <location>
        <begin position="258"/>
        <end position="282"/>
    </location>
</feature>
<evidence type="ECO:0000259" key="3">
    <source>
        <dbReference type="Pfam" id="PF03872"/>
    </source>
</evidence>
<feature type="transmembrane region" description="Helical" evidence="2">
    <location>
        <begin position="154"/>
        <end position="175"/>
    </location>
</feature>
<dbReference type="Pfam" id="PF03872">
    <property type="entry name" value="RseA_N"/>
    <property type="match status" value="1"/>
</dbReference>
<dbReference type="RefSeq" id="WP_057507298.1">
    <property type="nucleotide sequence ID" value="NZ_LDJK01000009.1"/>
</dbReference>
<keyword evidence="2" id="KW-0812">Transmembrane</keyword>
<sequence>MSKYDQPEDKIDVHNRQQLSALVDGELASDEARFLLRRLQHDPELQACQERWALLGEVMRGKAVAPAPLDFAARVSAAVAQEPVPRAEPRRELRSGWRRWSGGAALAASVAAVAFFMGRQSLDEGAPPADLPVQVIASQAELALPASAAVQEPAAAQAGAALVASVPAAAVAAAARRQDASVRRASATRSQQVARAAQRNDEPQRALAAGQPVLSPALSTGAQHELSFGNVGALQARPWPRSSVGPAAGAALNASFPGNTPGTFYPFDPRLQDAPPVQGPRD</sequence>
<evidence type="ECO:0000313" key="5">
    <source>
        <dbReference type="Proteomes" id="UP000051386"/>
    </source>
</evidence>
<evidence type="ECO:0000256" key="2">
    <source>
        <dbReference type="SAM" id="Phobius"/>
    </source>
</evidence>
<keyword evidence="2" id="KW-0472">Membrane</keyword>
<dbReference type="PATRIC" id="fig|517011.3.peg.3457"/>
<dbReference type="PANTHER" id="PTHR38104">
    <property type="match status" value="1"/>
</dbReference>
<dbReference type="Gene3D" id="1.10.10.880">
    <property type="entry name" value="Anti sigma-E protein RseA, N-terminal domain"/>
    <property type="match status" value="1"/>
</dbReference>
<keyword evidence="5" id="KW-1185">Reference proteome</keyword>